<organism evidence="6 7">
    <name type="scientific">Matsumuraeses phaseoli granulovirus</name>
    <dbReference type="NCBI Taxonomy" id="2760664"/>
    <lineage>
        <taxon>Viruses</taxon>
        <taxon>Viruses incertae sedis</taxon>
        <taxon>Naldaviricetes</taxon>
        <taxon>Lefavirales</taxon>
        <taxon>Baculoviridae</taxon>
        <taxon>Betabaculovirus</taxon>
        <taxon>Betabaculovirus maphaseoli</taxon>
    </lineage>
</organism>
<keyword evidence="2" id="KW-0734">Signal transduction inhibitor</keyword>
<keyword evidence="3" id="KW-0833">Ubl conjugation pathway</keyword>
<sequence length="188" mass="21987">MLKMTSDEEDIFTAFPSNEINTLARSVDKLETCGWYHGDLCWRGAKNLLKDAKLGSFLVRNSENKNFLFSISVQTDKGPISIRIHYEWNMFRIDCIRKQKFNTPRFNCVIELVQYYSSVCNGVWMELCGTTHSPAIMKIPWLKRPHSLMHTARLVINRSFLSDSNDNVEFFKLPEVLLRYLNAYSYKI</sequence>
<proteinExistence type="predicted"/>
<dbReference type="CDD" id="cd09923">
    <property type="entry name" value="SH2_SOCS_family"/>
    <property type="match status" value="1"/>
</dbReference>
<dbReference type="SUPFAM" id="SSF158235">
    <property type="entry name" value="SOCS box-like"/>
    <property type="match status" value="1"/>
</dbReference>
<dbReference type="PROSITE" id="PS50225">
    <property type="entry name" value="SOCS"/>
    <property type="match status" value="1"/>
</dbReference>
<dbReference type="PROSITE" id="PS50001">
    <property type="entry name" value="SH2"/>
    <property type="match status" value="1"/>
</dbReference>
<feature type="domain" description="SH2" evidence="4">
    <location>
        <begin position="35"/>
        <end position="135"/>
    </location>
</feature>
<dbReference type="PRINTS" id="PR00401">
    <property type="entry name" value="SH2DOMAIN"/>
</dbReference>
<name>A0AAE7SXS9_9BBAC</name>
<dbReference type="GO" id="GO:0046854">
    <property type="term" value="P:phosphatidylinositol phosphate biosynthetic process"/>
    <property type="evidence" value="ECO:0007669"/>
    <property type="project" value="TreeGrafter"/>
</dbReference>
<dbReference type="GO" id="GO:0046935">
    <property type="term" value="F:1-phosphatidylinositol-3-kinase regulator activity"/>
    <property type="evidence" value="ECO:0007669"/>
    <property type="project" value="TreeGrafter"/>
</dbReference>
<dbReference type="Gene3D" id="3.30.505.10">
    <property type="entry name" value="SH2 domain"/>
    <property type="match status" value="1"/>
</dbReference>
<dbReference type="PANTHER" id="PTHR10155">
    <property type="entry name" value="PHOSPHATIDYLINOSITOL 3-KINASE REGULATORY SUBUNIT"/>
    <property type="match status" value="1"/>
</dbReference>
<reference evidence="6" key="1">
    <citation type="journal article" date="2020" name="Viruses">
        <title>Genome Analysis of a Novel Clade b Betabaculovirus Isolated from the Legume Pest Matsumuraeses phaseoli (Lepidoptera: Tortricidae).</title>
        <authorList>
            <person name="Shu R."/>
            <person name="Meng Q."/>
            <person name="Miao L."/>
            <person name="Liang H."/>
            <person name="Chen J."/>
            <person name="Xu Y."/>
            <person name="Cheng L."/>
            <person name="Jin W."/>
            <person name="Qin Q."/>
            <person name="Zhang H."/>
        </authorList>
    </citation>
    <scope>NUCLEOTIDE SEQUENCE</scope>
    <source>
        <strain evidence="6">IOZ01</strain>
    </source>
</reference>
<gene>
    <name evidence="6" type="primary">Maph125</name>
    <name evidence="6" type="ORF">H4Q86_125</name>
</gene>
<dbReference type="GO" id="GO:0005942">
    <property type="term" value="C:phosphatidylinositol 3-kinase complex"/>
    <property type="evidence" value="ECO:0007669"/>
    <property type="project" value="TreeGrafter"/>
</dbReference>
<dbReference type="GO" id="GO:0035556">
    <property type="term" value="P:intracellular signal transduction"/>
    <property type="evidence" value="ECO:0007669"/>
    <property type="project" value="InterPro"/>
</dbReference>
<dbReference type="SUPFAM" id="SSF55550">
    <property type="entry name" value="SH2 domain"/>
    <property type="match status" value="1"/>
</dbReference>
<dbReference type="GeneID" id="80539489"/>
<dbReference type="Proteomes" id="UP000829694">
    <property type="component" value="Segment"/>
</dbReference>
<evidence type="ECO:0000256" key="1">
    <source>
        <dbReference type="ARBA" id="ARBA00022604"/>
    </source>
</evidence>
<evidence type="ECO:0000256" key="3">
    <source>
        <dbReference type="ARBA" id="ARBA00022786"/>
    </source>
</evidence>
<dbReference type="KEGG" id="vg:80539489"/>
<dbReference type="InterPro" id="IPR036860">
    <property type="entry name" value="SH2_dom_sf"/>
</dbReference>
<evidence type="ECO:0000259" key="5">
    <source>
        <dbReference type="PROSITE" id="PS50225"/>
    </source>
</evidence>
<evidence type="ECO:0000256" key="2">
    <source>
        <dbReference type="ARBA" id="ARBA00022700"/>
    </source>
</evidence>
<dbReference type="EMBL" id="MT844067">
    <property type="protein sequence ID" value="QOD40088.1"/>
    <property type="molecule type" value="Genomic_DNA"/>
</dbReference>
<keyword evidence="7" id="KW-1185">Reference proteome</keyword>
<dbReference type="RefSeq" id="YP_010800843.1">
    <property type="nucleotide sequence ID" value="NC_076905.1"/>
</dbReference>
<dbReference type="SMART" id="SM00252">
    <property type="entry name" value="SH2"/>
    <property type="match status" value="1"/>
</dbReference>
<dbReference type="InterPro" id="IPR000980">
    <property type="entry name" value="SH2"/>
</dbReference>
<keyword evidence="1" id="KW-0341">Growth regulation</keyword>
<dbReference type="GO" id="GO:0009968">
    <property type="term" value="P:negative regulation of signal transduction"/>
    <property type="evidence" value="ECO:0007669"/>
    <property type="project" value="UniProtKB-KW"/>
</dbReference>
<accession>A0AAE7SXS9</accession>
<evidence type="ECO:0000313" key="6">
    <source>
        <dbReference type="EMBL" id="QOD40088.1"/>
    </source>
</evidence>
<protein>
    <submittedName>
        <fullName evidence="6">Maph125</fullName>
    </submittedName>
</protein>
<dbReference type="InterPro" id="IPR036036">
    <property type="entry name" value="SOCS_box-like_dom_sf"/>
</dbReference>
<evidence type="ECO:0000313" key="7">
    <source>
        <dbReference type="Proteomes" id="UP000829694"/>
    </source>
</evidence>
<evidence type="ECO:0000259" key="4">
    <source>
        <dbReference type="PROSITE" id="PS50001"/>
    </source>
</evidence>
<feature type="domain" description="SOCS box" evidence="5">
    <location>
        <begin position="143"/>
        <end position="187"/>
    </location>
</feature>
<dbReference type="Pfam" id="PF00017">
    <property type="entry name" value="SH2"/>
    <property type="match status" value="1"/>
</dbReference>
<dbReference type="InterPro" id="IPR001496">
    <property type="entry name" value="SOCS_box"/>
</dbReference>
<dbReference type="PANTHER" id="PTHR10155:SF16">
    <property type="entry name" value="SUPPRESSOR OF CYTOKINE SIGNALING 2"/>
    <property type="match status" value="1"/>
</dbReference>